<proteinExistence type="predicted"/>
<sequence>MTFSCSSFLLNDPKLSAGYRSMHCHSLWQLKQVSEIAYEEGTGGTYYTCSIIWGLYNTETGHLTRVNCHSRKNLNAGRKTNQGLKSRQGSLYSALAVARSVGSQRSILPTNSRKSRLSSPWTNGVRLEKSYSSDGTISGNLNSPKSTQLSPEELKWQTLYHG</sequence>
<organism evidence="1 2">
    <name type="scientific">Aspergillus transmontanensis</name>
    <dbReference type="NCBI Taxonomy" id="1034304"/>
    <lineage>
        <taxon>Eukaryota</taxon>
        <taxon>Fungi</taxon>
        <taxon>Dikarya</taxon>
        <taxon>Ascomycota</taxon>
        <taxon>Pezizomycotina</taxon>
        <taxon>Eurotiomycetes</taxon>
        <taxon>Eurotiomycetidae</taxon>
        <taxon>Eurotiales</taxon>
        <taxon>Aspergillaceae</taxon>
        <taxon>Aspergillus</taxon>
        <taxon>Aspergillus subgen. Circumdati</taxon>
    </lineage>
</organism>
<accession>A0A5N6VNN0</accession>
<keyword evidence="2" id="KW-1185">Reference proteome</keyword>
<evidence type="ECO:0000313" key="2">
    <source>
        <dbReference type="Proteomes" id="UP000325433"/>
    </source>
</evidence>
<name>A0A5N6VNN0_9EURO</name>
<protein>
    <submittedName>
        <fullName evidence="1">Uncharacterized protein</fullName>
    </submittedName>
</protein>
<dbReference type="AlphaFoldDB" id="A0A5N6VNN0"/>
<reference evidence="2" key="1">
    <citation type="submission" date="2019-04" db="EMBL/GenBank/DDBJ databases">
        <title>Friends and foes A comparative genomics studyof 23 Aspergillus species from section Flavi.</title>
        <authorList>
            <consortium name="DOE Joint Genome Institute"/>
            <person name="Kjaerbolling I."/>
            <person name="Vesth T."/>
            <person name="Frisvad J.C."/>
            <person name="Nybo J.L."/>
            <person name="Theobald S."/>
            <person name="Kildgaard S."/>
            <person name="Isbrandt T."/>
            <person name="Kuo A."/>
            <person name="Sato A."/>
            <person name="Lyhne E.K."/>
            <person name="Kogle M.E."/>
            <person name="Wiebenga A."/>
            <person name="Kun R.S."/>
            <person name="Lubbers R.J."/>
            <person name="Makela M.R."/>
            <person name="Barry K."/>
            <person name="Chovatia M."/>
            <person name="Clum A."/>
            <person name="Daum C."/>
            <person name="Haridas S."/>
            <person name="He G."/>
            <person name="LaButti K."/>
            <person name="Lipzen A."/>
            <person name="Mondo S."/>
            <person name="Riley R."/>
            <person name="Salamov A."/>
            <person name="Simmons B.A."/>
            <person name="Magnuson J.K."/>
            <person name="Henrissat B."/>
            <person name="Mortensen U.H."/>
            <person name="Larsen T.O."/>
            <person name="Devries R.P."/>
            <person name="Grigoriev I.V."/>
            <person name="Machida M."/>
            <person name="Baker S.E."/>
            <person name="Andersen M.R."/>
        </authorList>
    </citation>
    <scope>NUCLEOTIDE SEQUENCE [LARGE SCALE GENOMIC DNA]</scope>
    <source>
        <strain evidence="2">CBS 130015</strain>
    </source>
</reference>
<dbReference type="EMBL" id="ML738358">
    <property type="protein sequence ID" value="KAE8310051.1"/>
    <property type="molecule type" value="Genomic_DNA"/>
</dbReference>
<dbReference type="Proteomes" id="UP000325433">
    <property type="component" value="Unassembled WGS sequence"/>
</dbReference>
<evidence type="ECO:0000313" key="1">
    <source>
        <dbReference type="EMBL" id="KAE8310051.1"/>
    </source>
</evidence>
<gene>
    <name evidence="1" type="ORF">BDV41DRAFT_402263</name>
</gene>